<keyword evidence="2" id="KW-0378">Hydrolase</keyword>
<dbReference type="RefSeq" id="WP_310798833.1">
    <property type="nucleotide sequence ID" value="NZ_CP123872.1"/>
</dbReference>
<dbReference type="PRINTS" id="PR00412">
    <property type="entry name" value="EPOXHYDRLASE"/>
</dbReference>
<dbReference type="GO" id="GO:0018786">
    <property type="term" value="F:haloalkane dehalogenase activity"/>
    <property type="evidence" value="ECO:0007669"/>
    <property type="project" value="UniProtKB-EC"/>
</dbReference>
<name>A0AA52EI79_9PROT</name>
<accession>A0AA52EI79</accession>
<evidence type="ECO:0000259" key="1">
    <source>
        <dbReference type="Pfam" id="PF00561"/>
    </source>
</evidence>
<sequence length="301" mass="34538">MMKIERTPDQYFENLPDYDFEPTYTTIKDEDGTDIRIHSIDIGPKDADPILLMHGNPTWSFLYRHVIKGLIPTGRRIIALDLVGCGRSDKPAKRKYYTLARHHEWYSKWLEANDLNNITLVCQDWGGTLGLKLVADYPDRFDRIFATNTGLPIGNGGNSWMRWWLRLMKFSLVFPWKMAFEKGFRRNFPTSDVLAAYKAPFPEKKYQAGILKFPQLIAIFPDNPGVSANRDAWAKLANYHKPLLTVFGNKDPITRGGHKVLMRQIPGSTNQNHAILEGVGHFSPEEAPEELLEYLIPFIDT</sequence>
<dbReference type="InterPro" id="IPR000639">
    <property type="entry name" value="Epox_hydrolase-like"/>
</dbReference>
<reference evidence="2" key="1">
    <citation type="submission" date="2023-04" db="EMBL/GenBank/DDBJ databases">
        <title>Complete genome sequence of Temperatibacter marinus.</title>
        <authorList>
            <person name="Rong J.-C."/>
            <person name="Yi M.-L."/>
            <person name="Zhao Q."/>
        </authorList>
    </citation>
    <scope>NUCLEOTIDE SEQUENCE</scope>
    <source>
        <strain evidence="2">NBRC 110045</strain>
    </source>
</reference>
<dbReference type="Pfam" id="PF00561">
    <property type="entry name" value="Abhydrolase_1"/>
    <property type="match status" value="1"/>
</dbReference>
<evidence type="ECO:0000313" key="3">
    <source>
        <dbReference type="Proteomes" id="UP001268683"/>
    </source>
</evidence>
<feature type="domain" description="AB hydrolase-1" evidence="1">
    <location>
        <begin position="49"/>
        <end position="288"/>
    </location>
</feature>
<dbReference type="AlphaFoldDB" id="A0AA52EI79"/>
<dbReference type="InterPro" id="IPR000073">
    <property type="entry name" value="AB_hydrolase_1"/>
</dbReference>
<keyword evidence="3" id="KW-1185">Reference proteome</keyword>
<gene>
    <name evidence="2" type="ORF">QGN29_01245</name>
</gene>
<dbReference type="KEGG" id="tmk:QGN29_01245"/>
<evidence type="ECO:0000313" key="2">
    <source>
        <dbReference type="EMBL" id="WND02989.1"/>
    </source>
</evidence>
<dbReference type="Proteomes" id="UP001268683">
    <property type="component" value="Chromosome"/>
</dbReference>
<dbReference type="EMBL" id="CP123872">
    <property type="protein sequence ID" value="WND02989.1"/>
    <property type="molecule type" value="Genomic_DNA"/>
</dbReference>
<protein>
    <submittedName>
        <fullName evidence="2">Haloalkane dehalogenase</fullName>
        <ecNumber evidence="2">3.8.1.5</ecNumber>
    </submittedName>
</protein>
<dbReference type="PANTHER" id="PTHR43689:SF8">
    <property type="entry name" value="ALPHA_BETA-HYDROLASES SUPERFAMILY PROTEIN"/>
    <property type="match status" value="1"/>
</dbReference>
<dbReference type="Gene3D" id="3.40.50.1820">
    <property type="entry name" value="alpha/beta hydrolase"/>
    <property type="match status" value="1"/>
</dbReference>
<dbReference type="PANTHER" id="PTHR43689">
    <property type="entry name" value="HYDROLASE"/>
    <property type="match status" value="1"/>
</dbReference>
<dbReference type="PRINTS" id="PR00111">
    <property type="entry name" value="ABHYDROLASE"/>
</dbReference>
<dbReference type="NCBIfam" id="NF002043">
    <property type="entry name" value="PRK00870.1"/>
    <property type="match status" value="1"/>
</dbReference>
<dbReference type="SUPFAM" id="SSF53474">
    <property type="entry name" value="alpha/beta-Hydrolases"/>
    <property type="match status" value="1"/>
</dbReference>
<dbReference type="EC" id="3.8.1.5" evidence="2"/>
<organism evidence="2 3">
    <name type="scientific">Temperatibacter marinus</name>
    <dbReference type="NCBI Taxonomy" id="1456591"/>
    <lineage>
        <taxon>Bacteria</taxon>
        <taxon>Pseudomonadati</taxon>
        <taxon>Pseudomonadota</taxon>
        <taxon>Alphaproteobacteria</taxon>
        <taxon>Kordiimonadales</taxon>
        <taxon>Temperatibacteraceae</taxon>
        <taxon>Temperatibacter</taxon>
    </lineage>
</organism>
<dbReference type="InterPro" id="IPR029058">
    <property type="entry name" value="AB_hydrolase_fold"/>
</dbReference>
<proteinExistence type="predicted"/>